<dbReference type="InterPro" id="IPR058017">
    <property type="entry name" value="At3g28540-like_C"/>
</dbReference>
<dbReference type="Pfam" id="PF00004">
    <property type="entry name" value="AAA"/>
    <property type="match status" value="1"/>
</dbReference>
<dbReference type="InterPro" id="IPR003960">
    <property type="entry name" value="ATPase_AAA_CS"/>
</dbReference>
<dbReference type="PANTHER" id="PTHR23070">
    <property type="entry name" value="BCS1 AAA-TYPE ATPASE"/>
    <property type="match status" value="1"/>
</dbReference>
<evidence type="ECO:0000256" key="2">
    <source>
        <dbReference type="ARBA" id="ARBA00007448"/>
    </source>
</evidence>
<comment type="cofactor">
    <cofactor evidence="1">
        <name>Mg(2+)</name>
        <dbReference type="ChEBI" id="CHEBI:18420"/>
    </cofactor>
</comment>
<dbReference type="InterPro" id="IPR050747">
    <property type="entry name" value="Mitochondrial_chaperone_BCS1"/>
</dbReference>
<dbReference type="InterPro" id="IPR027417">
    <property type="entry name" value="P-loop_NTPase"/>
</dbReference>
<sequence length="495" mass="56448">MFSLKEMPSSASTLFSAYASFAASMMLVRSMANELVPHELRSYLGSALSYLFTPLSSTLTLVIDECSGMARNQVYQAAEVYLCTKITPATDRLRVSKTPRQKHFTVAIEKGEEINDKFENFHVKWRFICTEPKNQRSGEKRFFELIFNKKFKDQVFNSYLPYVLLRANAIKEQEKVVKLYNRDCPCDDVEGGGSGMWGSVNLEHPATFETLAMDPDLKKAIVDDLDRFVRRKEFYKKVGKAWKRGYLLYGPPGTGKSSLIAAMANYLKFDIYDLELTSIYGNSDLRRILLSTSNRSILVIEDIDCSVEMQDRQNPGEFQASSSKLTLSGLLNFIDGLWSSCGDERIIVFTTNKKDRLDPALLRPGRMDVHINMSFCTSRGFRILASNYLGIHQRSNHHLYGEIEALIDSTEVTPAEVAEELMKSDHRDVAFEELVNFLKRKKAASNEIKEEEGAKKTEVQEAKRLRIMRIARNFRRKAIRGMGKRNRSRAMSGQV</sequence>
<evidence type="ECO:0000256" key="3">
    <source>
        <dbReference type="ARBA" id="ARBA00022801"/>
    </source>
</evidence>
<keyword evidence="3" id="KW-0378">Hydrolase</keyword>
<dbReference type="EMBL" id="CM017327">
    <property type="protein sequence ID" value="KAE8099884.1"/>
    <property type="molecule type" value="Genomic_DNA"/>
</dbReference>
<evidence type="ECO:0000313" key="9">
    <source>
        <dbReference type="EMBL" id="KAE8099884.1"/>
    </source>
</evidence>
<feature type="domain" description="AAA+ ATPase" evidence="8">
    <location>
        <begin position="242"/>
        <end position="377"/>
    </location>
</feature>
<dbReference type="InterPro" id="IPR003593">
    <property type="entry name" value="AAA+_ATPase"/>
</dbReference>
<keyword evidence="4" id="KW-0460">Magnesium</keyword>
<comment type="similarity">
    <text evidence="2">Belongs to the AAA ATPase family. BCS1 subfamily.</text>
</comment>
<dbReference type="SUPFAM" id="SSF52540">
    <property type="entry name" value="P-loop containing nucleoside triphosphate hydrolases"/>
    <property type="match status" value="1"/>
</dbReference>
<dbReference type="OrthoDB" id="10251412at2759"/>
<organism evidence="9 10">
    <name type="scientific">Carpinus fangiana</name>
    <dbReference type="NCBI Taxonomy" id="176857"/>
    <lineage>
        <taxon>Eukaryota</taxon>
        <taxon>Viridiplantae</taxon>
        <taxon>Streptophyta</taxon>
        <taxon>Embryophyta</taxon>
        <taxon>Tracheophyta</taxon>
        <taxon>Spermatophyta</taxon>
        <taxon>Magnoliopsida</taxon>
        <taxon>eudicotyledons</taxon>
        <taxon>Gunneridae</taxon>
        <taxon>Pentapetalae</taxon>
        <taxon>rosids</taxon>
        <taxon>fabids</taxon>
        <taxon>Fagales</taxon>
        <taxon>Betulaceae</taxon>
        <taxon>Carpinus</taxon>
    </lineage>
</organism>
<reference evidence="9 10" key="1">
    <citation type="submission" date="2019-06" db="EMBL/GenBank/DDBJ databases">
        <title>A chromosomal-level reference genome of Carpinus fangiana (Coryloideae, Betulaceae).</title>
        <authorList>
            <person name="Yang X."/>
            <person name="Wang Z."/>
            <person name="Zhang L."/>
            <person name="Hao G."/>
            <person name="Liu J."/>
            <person name="Yang Y."/>
        </authorList>
    </citation>
    <scope>NUCLEOTIDE SEQUENCE [LARGE SCALE GENOMIC DNA]</scope>
    <source>
        <strain evidence="9">Cfa_2016G</strain>
        <tissue evidence="9">Leaf</tissue>
    </source>
</reference>
<dbReference type="GO" id="GO:0005524">
    <property type="term" value="F:ATP binding"/>
    <property type="evidence" value="ECO:0007669"/>
    <property type="project" value="UniProtKB-KW"/>
</dbReference>
<feature type="coiled-coil region" evidence="7">
    <location>
        <begin position="434"/>
        <end position="461"/>
    </location>
</feature>
<dbReference type="PROSITE" id="PS00674">
    <property type="entry name" value="AAA"/>
    <property type="match status" value="1"/>
</dbReference>
<dbReference type="Gene3D" id="3.40.50.300">
    <property type="entry name" value="P-loop containing nucleotide triphosphate hydrolases"/>
    <property type="match status" value="1"/>
</dbReference>
<dbReference type="Pfam" id="PF14363">
    <property type="entry name" value="AAA_assoc"/>
    <property type="match status" value="1"/>
</dbReference>
<gene>
    <name evidence="9" type="ORF">FH972_017828</name>
</gene>
<protein>
    <recommendedName>
        <fullName evidence="8">AAA+ ATPase domain-containing protein</fullName>
    </recommendedName>
</protein>
<dbReference type="CDD" id="cd19510">
    <property type="entry name" value="RecA-like_BCS1"/>
    <property type="match status" value="1"/>
</dbReference>
<dbReference type="Gene3D" id="6.10.280.40">
    <property type="match status" value="1"/>
</dbReference>
<evidence type="ECO:0000313" key="10">
    <source>
        <dbReference type="Proteomes" id="UP000327013"/>
    </source>
</evidence>
<comment type="catalytic activity">
    <reaction evidence="5">
        <text>ATP + H2O = ADP + phosphate + H(+)</text>
        <dbReference type="Rhea" id="RHEA:13065"/>
        <dbReference type="ChEBI" id="CHEBI:15377"/>
        <dbReference type="ChEBI" id="CHEBI:15378"/>
        <dbReference type="ChEBI" id="CHEBI:30616"/>
        <dbReference type="ChEBI" id="CHEBI:43474"/>
        <dbReference type="ChEBI" id="CHEBI:456216"/>
    </reaction>
</comment>
<evidence type="ECO:0000256" key="4">
    <source>
        <dbReference type="ARBA" id="ARBA00022842"/>
    </source>
</evidence>
<evidence type="ECO:0000259" key="8">
    <source>
        <dbReference type="SMART" id="SM00382"/>
    </source>
</evidence>
<dbReference type="InterPro" id="IPR025753">
    <property type="entry name" value="AAA_N_dom"/>
</dbReference>
<dbReference type="AlphaFoldDB" id="A0A5N6RKB6"/>
<evidence type="ECO:0000256" key="5">
    <source>
        <dbReference type="ARBA" id="ARBA00049360"/>
    </source>
</evidence>
<keyword evidence="7" id="KW-0175">Coiled coil</keyword>
<keyword evidence="10" id="KW-1185">Reference proteome</keyword>
<keyword evidence="6" id="KW-0067">ATP-binding</keyword>
<dbReference type="Proteomes" id="UP000327013">
    <property type="component" value="Chromosome 7"/>
</dbReference>
<keyword evidence="6" id="KW-0547">Nucleotide-binding</keyword>
<evidence type="ECO:0000256" key="1">
    <source>
        <dbReference type="ARBA" id="ARBA00001946"/>
    </source>
</evidence>
<evidence type="ECO:0000256" key="7">
    <source>
        <dbReference type="SAM" id="Coils"/>
    </source>
</evidence>
<dbReference type="Pfam" id="PF25568">
    <property type="entry name" value="AAA_lid_At3g28540"/>
    <property type="match status" value="1"/>
</dbReference>
<accession>A0A5N6RKB6</accession>
<dbReference type="SMART" id="SM00382">
    <property type="entry name" value="AAA"/>
    <property type="match status" value="1"/>
</dbReference>
<evidence type="ECO:0000256" key="6">
    <source>
        <dbReference type="RuleBase" id="RU003651"/>
    </source>
</evidence>
<dbReference type="InterPro" id="IPR003959">
    <property type="entry name" value="ATPase_AAA_core"/>
</dbReference>
<dbReference type="GO" id="GO:0016887">
    <property type="term" value="F:ATP hydrolysis activity"/>
    <property type="evidence" value="ECO:0007669"/>
    <property type="project" value="InterPro"/>
</dbReference>
<name>A0A5N6RKB6_9ROSI</name>
<proteinExistence type="inferred from homology"/>
<dbReference type="GO" id="GO:0006950">
    <property type="term" value="P:response to stress"/>
    <property type="evidence" value="ECO:0007669"/>
    <property type="project" value="UniProtKB-ARBA"/>
</dbReference>